<dbReference type="Pfam" id="PF00866">
    <property type="entry name" value="Ring_hydroxyl_B"/>
    <property type="match status" value="1"/>
</dbReference>
<dbReference type="SUPFAM" id="SSF54427">
    <property type="entry name" value="NTF2-like"/>
    <property type="match status" value="1"/>
</dbReference>
<gene>
    <name evidence="3" type="ORF">FNH06_14215</name>
</gene>
<comment type="similarity">
    <text evidence="1">Belongs to the bacterial ring-hydroxylating dioxygenase beta subunit family.</text>
</comment>
<reference evidence="3 4" key="1">
    <citation type="submission" date="2019-07" db="EMBL/GenBank/DDBJ databases">
        <title>New species of Amycolatopsis and Streptomyces.</title>
        <authorList>
            <person name="Duangmal K."/>
            <person name="Teo W.F.A."/>
            <person name="Lipun K."/>
        </authorList>
    </citation>
    <scope>NUCLEOTIDE SEQUENCE [LARGE SCALE GENOMIC DNA]</scope>
    <source>
        <strain evidence="3 4">JCM 30562</strain>
    </source>
</reference>
<evidence type="ECO:0000313" key="3">
    <source>
        <dbReference type="EMBL" id="TVT22125.1"/>
    </source>
</evidence>
<dbReference type="CDD" id="cd00667">
    <property type="entry name" value="ring_hydroxylating_dioxygenases_beta"/>
    <property type="match status" value="1"/>
</dbReference>
<dbReference type="PANTHER" id="PTHR41534">
    <property type="entry name" value="BLR3401 PROTEIN"/>
    <property type="match status" value="1"/>
</dbReference>
<evidence type="ECO:0000313" key="4">
    <source>
        <dbReference type="Proteomes" id="UP000318578"/>
    </source>
</evidence>
<proteinExistence type="inferred from homology"/>
<dbReference type="PANTHER" id="PTHR41534:SF2">
    <property type="entry name" value="3-PHENYLPROPIONATE_CINNAMIC ACID DIOXYGENASE SUBUNIT BETA"/>
    <property type="match status" value="1"/>
</dbReference>
<keyword evidence="2" id="KW-0560">Oxidoreductase</keyword>
<comment type="caution">
    <text evidence="3">The sequence shown here is derived from an EMBL/GenBank/DDBJ whole genome shotgun (WGS) entry which is preliminary data.</text>
</comment>
<organism evidence="3 4">
    <name type="scientific">Amycolatopsis acidiphila</name>
    <dbReference type="NCBI Taxonomy" id="715473"/>
    <lineage>
        <taxon>Bacteria</taxon>
        <taxon>Bacillati</taxon>
        <taxon>Actinomycetota</taxon>
        <taxon>Actinomycetes</taxon>
        <taxon>Pseudonocardiales</taxon>
        <taxon>Pseudonocardiaceae</taxon>
        <taxon>Amycolatopsis</taxon>
    </lineage>
</organism>
<dbReference type="InterPro" id="IPR032710">
    <property type="entry name" value="NTF2-like_dom_sf"/>
</dbReference>
<keyword evidence="3" id="KW-0223">Dioxygenase</keyword>
<dbReference type="GO" id="GO:0019380">
    <property type="term" value="P:3-phenylpropionate catabolic process"/>
    <property type="evidence" value="ECO:0007669"/>
    <property type="project" value="TreeGrafter"/>
</dbReference>
<dbReference type="AlphaFoldDB" id="A0A558AD03"/>
<evidence type="ECO:0000256" key="1">
    <source>
        <dbReference type="ARBA" id="ARBA00009570"/>
    </source>
</evidence>
<dbReference type="Gene3D" id="3.10.450.50">
    <property type="match status" value="1"/>
</dbReference>
<keyword evidence="4" id="KW-1185">Reference proteome</keyword>
<name>A0A558AD03_9PSEU</name>
<dbReference type="Proteomes" id="UP000318578">
    <property type="component" value="Unassembled WGS sequence"/>
</dbReference>
<accession>A0A558AD03</accession>
<dbReference type="InterPro" id="IPR000391">
    <property type="entry name" value="Rng_hydr_dOase-bsu"/>
</dbReference>
<dbReference type="EMBL" id="VJZA01000020">
    <property type="protein sequence ID" value="TVT22125.1"/>
    <property type="molecule type" value="Genomic_DNA"/>
</dbReference>
<sequence>MNTPAVDSPTQAPAVGPRVADLASVTRGDVEEFLYTEAELLDDWDLDTWLTMYTDDCRYVIPCNDTPEGDPARDLVLIDDDALRLRCRVERLNSRRAHREYPHSATSHQVTNVRVRPAEGDELPVVAEFVVWRFRGERSTAYSGRYHYRLRAVDGLLKIASKRCTLRMGSLRQVSDVAIVL</sequence>
<dbReference type="OrthoDB" id="3212009at2"/>
<dbReference type="GO" id="GO:0051213">
    <property type="term" value="F:dioxygenase activity"/>
    <property type="evidence" value="ECO:0007669"/>
    <property type="project" value="UniProtKB-KW"/>
</dbReference>
<dbReference type="RefSeq" id="WP_144638424.1">
    <property type="nucleotide sequence ID" value="NZ_BNAX01000002.1"/>
</dbReference>
<protein>
    <submittedName>
        <fullName evidence="3">Aromatic-ring-hydroxylating dioxygenase subunit beta</fullName>
    </submittedName>
</protein>
<evidence type="ECO:0000256" key="2">
    <source>
        <dbReference type="ARBA" id="ARBA00023002"/>
    </source>
</evidence>